<dbReference type="STRING" id="1859457.BET10_16500"/>
<gene>
    <name evidence="1" type="ORF">BET10_16500</name>
</gene>
<organism evidence="1 2">
    <name type="scientific">Pseudoalteromonas amylolytica</name>
    <dbReference type="NCBI Taxonomy" id="1859457"/>
    <lineage>
        <taxon>Bacteria</taxon>
        <taxon>Pseudomonadati</taxon>
        <taxon>Pseudomonadota</taxon>
        <taxon>Gammaproteobacteria</taxon>
        <taxon>Alteromonadales</taxon>
        <taxon>Pseudoalteromonadaceae</taxon>
        <taxon>Pseudoalteromonas</taxon>
    </lineage>
</organism>
<keyword evidence="2" id="KW-1185">Reference proteome</keyword>
<proteinExistence type="predicted"/>
<dbReference type="InterPro" id="IPR011990">
    <property type="entry name" value="TPR-like_helical_dom_sf"/>
</dbReference>
<dbReference type="EMBL" id="MKJU01000028">
    <property type="protein sequence ID" value="OHU89721.1"/>
    <property type="molecule type" value="Genomic_DNA"/>
</dbReference>
<name>A0A1S1MSV3_9GAMM</name>
<reference evidence="1 2" key="1">
    <citation type="submission" date="2016-09" db="EMBL/GenBank/DDBJ databases">
        <title>Pseudoalteromonas amylolytica sp. nov., isolated from the surface seawater.</title>
        <authorList>
            <person name="Wu Y.-H."/>
            <person name="Cheng H."/>
            <person name="Jin X.-B."/>
            <person name="Wang C.-S."/>
            <person name="Xu X.-W."/>
        </authorList>
    </citation>
    <scope>NUCLEOTIDE SEQUENCE [LARGE SCALE GENOMIC DNA]</scope>
    <source>
        <strain evidence="1 2">JW1</strain>
    </source>
</reference>
<dbReference type="Proteomes" id="UP000179786">
    <property type="component" value="Unassembled WGS sequence"/>
</dbReference>
<sequence length="157" mass="17808">MSKPDFEQFLKESLEQTKDIAPTRDLWKGIENAIASTPVEDTQNSYWPKLTGIAACILAGLMAWQVVLNQPQQSTMTNMSAFFEQQKQSLLVQYETQPALTSDWQAQLGELESAEQAIKMALQNDPENAALLQMLAQVYQQQLDLINKVHAPRWQQI</sequence>
<comment type="caution">
    <text evidence="1">The sequence shown here is derived from an EMBL/GenBank/DDBJ whole genome shotgun (WGS) entry which is preliminary data.</text>
</comment>
<dbReference type="OrthoDB" id="6227277at2"/>
<accession>A0A1S1MSV3</accession>
<dbReference type="Gene3D" id="1.25.40.10">
    <property type="entry name" value="Tetratricopeptide repeat domain"/>
    <property type="match status" value="1"/>
</dbReference>
<dbReference type="SUPFAM" id="SSF48452">
    <property type="entry name" value="TPR-like"/>
    <property type="match status" value="1"/>
</dbReference>
<evidence type="ECO:0000313" key="2">
    <source>
        <dbReference type="Proteomes" id="UP000179786"/>
    </source>
</evidence>
<dbReference type="AlphaFoldDB" id="A0A1S1MSV3"/>
<dbReference type="RefSeq" id="WP_070986349.1">
    <property type="nucleotide sequence ID" value="NZ_MKJU01000028.1"/>
</dbReference>
<protein>
    <submittedName>
        <fullName evidence="1">Uncharacterized protein</fullName>
    </submittedName>
</protein>
<evidence type="ECO:0000313" key="1">
    <source>
        <dbReference type="EMBL" id="OHU89721.1"/>
    </source>
</evidence>